<protein>
    <submittedName>
        <fullName evidence="3">Tryptophan dimethylallyltransferase family protein</fullName>
    </submittedName>
</protein>
<proteinExistence type="predicted"/>
<accession>A0ABV8FQJ5</accession>
<feature type="region of interest" description="Disordered" evidence="2">
    <location>
        <begin position="1"/>
        <end position="29"/>
    </location>
</feature>
<sequence>MTSVYPVQAGGDPFVSSGPLPRHHPLRPAGDRYPAGTSVLGAAIDKAGRCLASLGRPPAEARDVAALLTEVWGVWAQAPIAAPTWRCYAAADGSPFELSASWSGGAAELRITGEVLADPPGPAANQELAWAHLRAIAGRPGVDLSQVLALEDLFRSATPREHYWMMHGVAVRPGADPLFKVYLDPHVGGSGQARDVVGAAMARLGLGEAWQRTIDHADAFGGAGRIGALALDLTAPDRARVKVYLQYPVHDARTIDRQAAIADGHVPGAFAAALEAITGHSAPPFGKPPTTCFAFRQGGSAPAGAMLYVPMIPEFPDDLSARDRTAAFLRKEGIDPAPYTAFLDASADLPLASTRNQNFVAYRPAPPGGEPRFSCYVAPGLYA</sequence>
<dbReference type="SFLD" id="SFLDS00036">
    <property type="entry name" value="Aromatic_Prenyltransferase"/>
    <property type="match status" value="1"/>
</dbReference>
<evidence type="ECO:0000256" key="2">
    <source>
        <dbReference type="SAM" id="MobiDB-lite"/>
    </source>
</evidence>
<organism evidence="3 4">
    <name type="scientific">Nocardiopsis sediminis</name>
    <dbReference type="NCBI Taxonomy" id="1778267"/>
    <lineage>
        <taxon>Bacteria</taxon>
        <taxon>Bacillati</taxon>
        <taxon>Actinomycetota</taxon>
        <taxon>Actinomycetes</taxon>
        <taxon>Streptosporangiales</taxon>
        <taxon>Nocardiopsidaceae</taxon>
        <taxon>Nocardiopsis</taxon>
    </lineage>
</organism>
<dbReference type="RefSeq" id="WP_378534243.1">
    <property type="nucleotide sequence ID" value="NZ_JBHSBH010000010.1"/>
</dbReference>
<keyword evidence="1" id="KW-0808">Transferase</keyword>
<dbReference type="Proteomes" id="UP001595847">
    <property type="component" value="Unassembled WGS sequence"/>
</dbReference>
<evidence type="ECO:0000313" key="3">
    <source>
        <dbReference type="EMBL" id="MFC3997348.1"/>
    </source>
</evidence>
<dbReference type="Pfam" id="PF11991">
    <property type="entry name" value="Trp_DMAT"/>
    <property type="match status" value="1"/>
</dbReference>
<evidence type="ECO:0000256" key="1">
    <source>
        <dbReference type="ARBA" id="ARBA00022679"/>
    </source>
</evidence>
<keyword evidence="4" id="KW-1185">Reference proteome</keyword>
<evidence type="ECO:0000313" key="4">
    <source>
        <dbReference type="Proteomes" id="UP001595847"/>
    </source>
</evidence>
<gene>
    <name evidence="3" type="ORF">ACFOVU_15565</name>
</gene>
<dbReference type="InterPro" id="IPR017795">
    <property type="entry name" value="ABBA_NscD-like"/>
</dbReference>
<name>A0ABV8FQJ5_9ACTN</name>
<comment type="caution">
    <text evidence="3">The sequence shown here is derived from an EMBL/GenBank/DDBJ whole genome shotgun (WGS) entry which is preliminary data.</text>
</comment>
<dbReference type="InterPro" id="IPR033964">
    <property type="entry name" value="ABBA"/>
</dbReference>
<reference evidence="4" key="1">
    <citation type="journal article" date="2019" name="Int. J. Syst. Evol. Microbiol.">
        <title>The Global Catalogue of Microorganisms (GCM) 10K type strain sequencing project: providing services to taxonomists for standard genome sequencing and annotation.</title>
        <authorList>
            <consortium name="The Broad Institute Genomics Platform"/>
            <consortium name="The Broad Institute Genome Sequencing Center for Infectious Disease"/>
            <person name="Wu L."/>
            <person name="Ma J."/>
        </authorList>
    </citation>
    <scope>NUCLEOTIDE SEQUENCE [LARGE SCALE GENOMIC DNA]</scope>
    <source>
        <strain evidence="4">TBRC 1826</strain>
    </source>
</reference>
<dbReference type="EMBL" id="JBHSBH010000010">
    <property type="protein sequence ID" value="MFC3997348.1"/>
    <property type="molecule type" value="Genomic_DNA"/>
</dbReference>